<keyword evidence="3" id="KW-1185">Reference proteome</keyword>
<feature type="compositionally biased region" description="Basic and acidic residues" evidence="1">
    <location>
        <begin position="55"/>
        <end position="78"/>
    </location>
</feature>
<evidence type="ECO:0008006" key="4">
    <source>
        <dbReference type="Google" id="ProtNLM"/>
    </source>
</evidence>
<protein>
    <recommendedName>
        <fullName evidence="4">50S ribosomal protein L29</fullName>
    </recommendedName>
</protein>
<comment type="caution">
    <text evidence="2">The sequence shown here is derived from an EMBL/GenBank/DDBJ whole genome shotgun (WGS) entry which is preliminary data.</text>
</comment>
<evidence type="ECO:0000313" key="3">
    <source>
        <dbReference type="Proteomes" id="UP001328425"/>
    </source>
</evidence>
<dbReference type="RefSeq" id="WP_332086680.1">
    <property type="nucleotide sequence ID" value="NZ_JARBCY010000013.1"/>
</dbReference>
<name>A0ABU7XA77_9FIRM</name>
<evidence type="ECO:0000256" key="1">
    <source>
        <dbReference type="SAM" id="MobiDB-lite"/>
    </source>
</evidence>
<reference evidence="2 3" key="1">
    <citation type="submission" date="2022-11" db="EMBL/GenBank/DDBJ databases">
        <title>The First Case of Preauricular Fistular Abscess Caused by Peptoniphilus grossensis.</title>
        <authorList>
            <person name="Byun J.-H."/>
        </authorList>
    </citation>
    <scope>NUCLEOTIDE SEQUENCE [LARGE SCALE GENOMIC DNA]</scope>
    <source>
        <strain evidence="2 3">GYB008</strain>
    </source>
</reference>
<feature type="region of interest" description="Disordered" evidence="1">
    <location>
        <begin position="40"/>
        <end position="78"/>
    </location>
</feature>
<dbReference type="EMBL" id="JARBCY010000013">
    <property type="protein sequence ID" value="MEF3317373.1"/>
    <property type="molecule type" value="Genomic_DNA"/>
</dbReference>
<gene>
    <name evidence="2" type="ORF">PV361_01480</name>
</gene>
<feature type="compositionally biased region" description="Basic residues" evidence="1">
    <location>
        <begin position="40"/>
        <end position="54"/>
    </location>
</feature>
<accession>A0ABU7XA77</accession>
<evidence type="ECO:0000313" key="2">
    <source>
        <dbReference type="EMBL" id="MEF3317373.1"/>
    </source>
</evidence>
<dbReference type="Proteomes" id="UP001328425">
    <property type="component" value="Unassembled WGS sequence"/>
</dbReference>
<proteinExistence type="predicted"/>
<sequence>MAKNTFENLDKDKKEKIYDEHKENISERTGIELKEIRGLRHSKKTARHATKRDRTKAIHLKDLRAETLKENQEKKERN</sequence>
<organism evidence="2 3">
    <name type="scientific">Peptoniphilus grossensis</name>
    <dbReference type="NCBI Taxonomy" id="1465756"/>
    <lineage>
        <taxon>Bacteria</taxon>
        <taxon>Bacillati</taxon>
        <taxon>Bacillota</taxon>
        <taxon>Tissierellia</taxon>
        <taxon>Tissierellales</taxon>
        <taxon>Peptoniphilaceae</taxon>
        <taxon>Peptoniphilus</taxon>
    </lineage>
</organism>